<accession>E1SNC4</accession>
<sequence>MFVIRWILGRIVLLVNALTAPKPAQRPAEQQAKLDQAMARYSLYQYDACPFCVKVRRALRRNNFNIELRDAKQEPHRSELEAGGGRLMVPCLRIEEAGEVRWMYESSDIIAYLEQQYGDQPQAA</sequence>
<gene>
    <name evidence="2" type="ordered locus">Fbal_0409</name>
</gene>
<dbReference type="PROSITE" id="PS00195">
    <property type="entry name" value="GLUTAREDOXIN_1"/>
    <property type="match status" value="1"/>
</dbReference>
<dbReference type="Proteomes" id="UP000006683">
    <property type="component" value="Chromosome"/>
</dbReference>
<keyword evidence="3" id="KW-1185">Reference proteome</keyword>
<dbReference type="InterPro" id="IPR011767">
    <property type="entry name" value="GLR_AS"/>
</dbReference>
<organism evidence="2 3">
    <name type="scientific">Ferrimonas balearica (strain DSM 9799 / CCM 4581 / KCTC 23876 / PAT)</name>
    <dbReference type="NCBI Taxonomy" id="550540"/>
    <lineage>
        <taxon>Bacteria</taxon>
        <taxon>Pseudomonadati</taxon>
        <taxon>Pseudomonadota</taxon>
        <taxon>Gammaproteobacteria</taxon>
        <taxon>Alteromonadales</taxon>
        <taxon>Ferrimonadaceae</taxon>
        <taxon>Ferrimonas</taxon>
    </lineage>
</organism>
<dbReference type="InterPro" id="IPR036249">
    <property type="entry name" value="Thioredoxin-like_sf"/>
</dbReference>
<dbReference type="AlphaFoldDB" id="E1SNC4"/>
<name>E1SNC4_FERBD</name>
<proteinExistence type="predicted"/>
<dbReference type="eggNOG" id="COG0695">
    <property type="taxonomic scope" value="Bacteria"/>
</dbReference>
<dbReference type="EMBL" id="CP002209">
    <property type="protein sequence ID" value="ADN74623.1"/>
    <property type="molecule type" value="Genomic_DNA"/>
</dbReference>
<dbReference type="HOGENOM" id="CLU_026126_8_0_6"/>
<dbReference type="PROSITE" id="PS50404">
    <property type="entry name" value="GST_NTER"/>
    <property type="match status" value="1"/>
</dbReference>
<dbReference type="Pfam" id="PF13417">
    <property type="entry name" value="GST_N_3"/>
    <property type="match status" value="1"/>
</dbReference>
<dbReference type="GeneID" id="67180659"/>
<dbReference type="Gene3D" id="3.40.30.10">
    <property type="entry name" value="Glutaredoxin"/>
    <property type="match status" value="1"/>
</dbReference>
<dbReference type="KEGG" id="fbl:Fbal_0409"/>
<evidence type="ECO:0000259" key="1">
    <source>
        <dbReference type="PROSITE" id="PS50404"/>
    </source>
</evidence>
<reference evidence="2 3" key="1">
    <citation type="journal article" date="2010" name="Stand. Genomic Sci.">
        <title>Complete genome sequence of Ferrimonas balearica type strain (PAT).</title>
        <authorList>
            <person name="Nolan M."/>
            <person name="Sikorski J."/>
            <person name="Davenport K."/>
            <person name="Lucas S."/>
            <person name="Glavina Del Rio T."/>
            <person name="Tice H."/>
            <person name="Cheng J."/>
            <person name="Goodwin L."/>
            <person name="Pitluck S."/>
            <person name="Liolios K."/>
            <person name="Ivanova N."/>
            <person name="Mavromatis K."/>
            <person name="Ovchinnikova G."/>
            <person name="Pati A."/>
            <person name="Chen A."/>
            <person name="Palaniappan K."/>
            <person name="Land M."/>
            <person name="Hauser L."/>
            <person name="Chang Y."/>
            <person name="Jeffries C."/>
            <person name="Tapia R."/>
            <person name="Brettin T."/>
            <person name="Detter J."/>
            <person name="Han C."/>
            <person name="Yasawong M."/>
            <person name="Rohde M."/>
            <person name="Tindall B."/>
            <person name="Goker M."/>
            <person name="Woyke T."/>
            <person name="Bristow J."/>
            <person name="Eisen J."/>
            <person name="Markowitz V."/>
            <person name="Hugenholtz P."/>
            <person name="Kyrpides N."/>
            <person name="Klenk H."/>
            <person name="Lapidus A."/>
        </authorList>
    </citation>
    <scope>NUCLEOTIDE SEQUENCE [LARGE SCALE GENOMIC DNA]</scope>
    <source>
        <strain evidence="3">DSM 9799 / CCM 4581 / KCTC 23876 / PAT</strain>
    </source>
</reference>
<dbReference type="PANTHER" id="PTHR45288:SF2">
    <property type="entry name" value="THIOREDOXIN FAMILY PROTEIN"/>
    <property type="match status" value="1"/>
</dbReference>
<dbReference type="PANTHER" id="PTHR45288">
    <property type="entry name" value="THIOREDOXIN FAMILY PROTEIN"/>
    <property type="match status" value="1"/>
</dbReference>
<dbReference type="InterPro" id="IPR004045">
    <property type="entry name" value="Glutathione_S-Trfase_N"/>
</dbReference>
<dbReference type="PROSITE" id="PS51354">
    <property type="entry name" value="GLUTAREDOXIN_2"/>
    <property type="match status" value="1"/>
</dbReference>
<evidence type="ECO:0000313" key="3">
    <source>
        <dbReference type="Proteomes" id="UP000006683"/>
    </source>
</evidence>
<dbReference type="RefSeq" id="WP_013343929.1">
    <property type="nucleotide sequence ID" value="NC_014541.1"/>
</dbReference>
<evidence type="ECO:0000313" key="2">
    <source>
        <dbReference type="EMBL" id="ADN74623.1"/>
    </source>
</evidence>
<protein>
    <submittedName>
        <fullName evidence="2">Glutaredoxin</fullName>
    </submittedName>
</protein>
<feature type="domain" description="GST N-terminal" evidence="1">
    <location>
        <begin position="39"/>
        <end position="121"/>
    </location>
</feature>
<dbReference type="SUPFAM" id="SSF52833">
    <property type="entry name" value="Thioredoxin-like"/>
    <property type="match status" value="1"/>
</dbReference>
<dbReference type="OrthoDB" id="9793736at2"/>